<dbReference type="Proteomes" id="UP000477739">
    <property type="component" value="Unassembled WGS sequence"/>
</dbReference>
<keyword evidence="1" id="KW-0812">Transmembrane</keyword>
<name>A0A6L6ISD3_9ENTR</name>
<evidence type="ECO:0000313" key="3">
    <source>
        <dbReference type="Proteomes" id="UP000477739"/>
    </source>
</evidence>
<protein>
    <submittedName>
        <fullName evidence="2">Uncharacterized protein</fullName>
    </submittedName>
</protein>
<gene>
    <name evidence="2" type="ORF">GJV78_20800</name>
</gene>
<comment type="caution">
    <text evidence="2">The sequence shown here is derived from an EMBL/GenBank/DDBJ whole genome shotgun (WGS) entry which is preliminary data.</text>
</comment>
<dbReference type="EMBL" id="WMJZ01000048">
    <property type="protein sequence ID" value="MTH48638.1"/>
    <property type="molecule type" value="Genomic_DNA"/>
</dbReference>
<reference evidence="2 3" key="1">
    <citation type="submission" date="2019-11" db="EMBL/GenBank/DDBJ databases">
        <title>Escherichia alba sp. nov. isolated from the gut of plastic-eating superworms Zophobas atratus.</title>
        <authorList>
            <person name="Yang Y."/>
        </authorList>
    </citation>
    <scope>NUCLEOTIDE SEQUENCE [LARGE SCALE GENOMIC DNA]</scope>
    <source>
        <strain evidence="3">BIT-B35</strain>
    </source>
</reference>
<sequence>MPVWLDAIPEKAAKVQRPDLRRWLLLLLLIVPGGAVLTFWNWTADRSGFVFWYTALGLPFCLWGLLFSLRRFAYKAEQVGADSRNRERSALLGREIRRGQRCAWILGSYVQHAAGNKPGALMQAISRGMPVMENAVPRGGGVPVRYAALTHLHADPQSEILPVIATLAARVQSILETLPKPLPCALMLECSDDICQNVAAQLKSQLALRTGRTIRLLSGKGLAAFDAWLDRRWEEPGILIAVALSLPAQPRRDDADAVALLVLSNRKTVAWPEANSLHRPEAGKEASLAVALRRALLWADIAPQALGAGWSTGPLPAQGSGWNQACEENGVTFSLSEDNRSIDSVLGYAGRAAPWMAIALADASYDELGPQAIAAQPDPDEDTVWVTVIGKRDASKEIQGNE</sequence>
<evidence type="ECO:0000256" key="1">
    <source>
        <dbReference type="SAM" id="Phobius"/>
    </source>
</evidence>
<evidence type="ECO:0000313" key="2">
    <source>
        <dbReference type="EMBL" id="MTH48638.1"/>
    </source>
</evidence>
<keyword evidence="1" id="KW-0472">Membrane</keyword>
<keyword evidence="1" id="KW-1133">Transmembrane helix</keyword>
<accession>A0A6L6ISD3</accession>
<organism evidence="2 3">
    <name type="scientific">Intestinirhabdus alba</name>
    <dbReference type="NCBI Taxonomy" id="2899544"/>
    <lineage>
        <taxon>Bacteria</taxon>
        <taxon>Pseudomonadati</taxon>
        <taxon>Pseudomonadota</taxon>
        <taxon>Gammaproteobacteria</taxon>
        <taxon>Enterobacterales</taxon>
        <taxon>Enterobacteriaceae</taxon>
        <taxon>Intestinirhabdus</taxon>
    </lineage>
</organism>
<proteinExistence type="predicted"/>
<keyword evidence="3" id="KW-1185">Reference proteome</keyword>
<dbReference type="AlphaFoldDB" id="A0A6L6ISD3"/>
<feature type="transmembrane region" description="Helical" evidence="1">
    <location>
        <begin position="49"/>
        <end position="69"/>
    </location>
</feature>
<feature type="transmembrane region" description="Helical" evidence="1">
    <location>
        <begin position="23"/>
        <end position="43"/>
    </location>
</feature>
<dbReference type="OrthoDB" id="6461993at2"/>
<dbReference type="RefSeq" id="WP_155110050.1">
    <property type="nucleotide sequence ID" value="NZ_WMJZ01000048.1"/>
</dbReference>